<feature type="signal peptide" evidence="1">
    <location>
        <begin position="1"/>
        <end position="20"/>
    </location>
</feature>
<dbReference type="Gene3D" id="2.90.10.10">
    <property type="entry name" value="Bulb-type lectin domain"/>
    <property type="match status" value="1"/>
</dbReference>
<accession>A0A1Y2CAG0</accession>
<protein>
    <recommendedName>
        <fullName evidence="4">Bulb-type lectin domain-containing protein</fullName>
    </recommendedName>
</protein>
<evidence type="ECO:0008006" key="4">
    <source>
        <dbReference type="Google" id="ProtNLM"/>
    </source>
</evidence>
<evidence type="ECO:0000313" key="3">
    <source>
        <dbReference type="Proteomes" id="UP000193642"/>
    </source>
</evidence>
<comment type="caution">
    <text evidence="2">The sequence shown here is derived from an EMBL/GenBank/DDBJ whole genome shotgun (WGS) entry which is preliminary data.</text>
</comment>
<gene>
    <name evidence="2" type="ORF">BCR33DRAFT_717130</name>
</gene>
<feature type="chain" id="PRO_5012937553" description="Bulb-type lectin domain-containing protein" evidence="1">
    <location>
        <begin position="21"/>
        <end position="137"/>
    </location>
</feature>
<name>A0A1Y2CAG0_9FUNG</name>
<proteinExistence type="predicted"/>
<keyword evidence="3" id="KW-1185">Reference proteome</keyword>
<dbReference type="AlphaFoldDB" id="A0A1Y2CAG0"/>
<evidence type="ECO:0000313" key="2">
    <source>
        <dbReference type="EMBL" id="ORY44010.1"/>
    </source>
</evidence>
<keyword evidence="1" id="KW-0732">Signal</keyword>
<organism evidence="2 3">
    <name type="scientific">Rhizoclosmatium globosum</name>
    <dbReference type="NCBI Taxonomy" id="329046"/>
    <lineage>
        <taxon>Eukaryota</taxon>
        <taxon>Fungi</taxon>
        <taxon>Fungi incertae sedis</taxon>
        <taxon>Chytridiomycota</taxon>
        <taxon>Chytridiomycota incertae sedis</taxon>
        <taxon>Chytridiomycetes</taxon>
        <taxon>Chytridiales</taxon>
        <taxon>Chytriomycetaceae</taxon>
        <taxon>Rhizoclosmatium</taxon>
    </lineage>
</organism>
<dbReference type="SUPFAM" id="SSF51110">
    <property type="entry name" value="alpha-D-mannose-specific plant lectins"/>
    <property type="match status" value="1"/>
</dbReference>
<dbReference type="EMBL" id="MCGO01000023">
    <property type="protein sequence ID" value="ORY44010.1"/>
    <property type="molecule type" value="Genomic_DNA"/>
</dbReference>
<reference evidence="2 3" key="1">
    <citation type="submission" date="2016-07" db="EMBL/GenBank/DDBJ databases">
        <title>Pervasive Adenine N6-methylation of Active Genes in Fungi.</title>
        <authorList>
            <consortium name="DOE Joint Genome Institute"/>
            <person name="Mondo S.J."/>
            <person name="Dannebaum R.O."/>
            <person name="Kuo R.C."/>
            <person name="Labutti K."/>
            <person name="Haridas S."/>
            <person name="Kuo A."/>
            <person name="Salamov A."/>
            <person name="Ahrendt S.R."/>
            <person name="Lipzen A."/>
            <person name="Sullivan W."/>
            <person name="Andreopoulos W.B."/>
            <person name="Clum A."/>
            <person name="Lindquist E."/>
            <person name="Daum C."/>
            <person name="Ramamoorthy G.K."/>
            <person name="Gryganskyi A."/>
            <person name="Culley D."/>
            <person name="Magnuson J.K."/>
            <person name="James T.Y."/>
            <person name="O'Malley M.A."/>
            <person name="Stajich J.E."/>
            <person name="Spatafora J.W."/>
            <person name="Visel A."/>
            <person name="Grigoriev I.V."/>
        </authorList>
    </citation>
    <scope>NUCLEOTIDE SEQUENCE [LARGE SCALE GENOMIC DNA]</scope>
    <source>
        <strain evidence="2 3">JEL800</strain>
    </source>
</reference>
<sequence length="137" mass="15415">MTCLLNLLTTLAVATISVNAFFTAGDKFCFSKGDSIYNPIESPNRDVVFYPASNRVYIKSDQRELVFGKQVNMLKKSLSYDLDGDMSFRDESGQQIWNAGVKSDYALCLQNDGNLVICKRGPWKAVWSLLTIKNEKL</sequence>
<dbReference type="OrthoDB" id="1884773at2759"/>
<dbReference type="InterPro" id="IPR036426">
    <property type="entry name" value="Bulb-type_lectin_dom_sf"/>
</dbReference>
<dbReference type="Proteomes" id="UP000193642">
    <property type="component" value="Unassembled WGS sequence"/>
</dbReference>
<evidence type="ECO:0000256" key="1">
    <source>
        <dbReference type="SAM" id="SignalP"/>
    </source>
</evidence>